<evidence type="ECO:0000259" key="8">
    <source>
        <dbReference type="Pfam" id="PF04551"/>
    </source>
</evidence>
<evidence type="ECO:0000256" key="6">
    <source>
        <dbReference type="ARBA" id="ARBA00023229"/>
    </source>
</evidence>
<dbReference type="InterPro" id="IPR016425">
    <property type="entry name" value="IspG_bac"/>
</dbReference>
<feature type="binding site" evidence="7">
    <location>
        <position position="350"/>
    </location>
    <ligand>
        <name>[4Fe-4S] cluster</name>
        <dbReference type="ChEBI" id="CHEBI:49883"/>
    </ligand>
</feature>
<gene>
    <name evidence="7 10" type="primary">ispG</name>
    <name evidence="10" type="synonym">gcpE</name>
    <name evidence="10" type="ORF">F8S09_03780</name>
</gene>
<comment type="catalytic activity">
    <reaction evidence="7">
        <text>(2E)-4-hydroxy-3-methylbut-2-enyl diphosphate + oxidized [flavodoxin] + H2O + 2 H(+) = 2-C-methyl-D-erythritol 2,4-cyclic diphosphate + reduced [flavodoxin]</text>
        <dbReference type="Rhea" id="RHEA:43604"/>
        <dbReference type="Rhea" id="RHEA-COMP:10622"/>
        <dbReference type="Rhea" id="RHEA-COMP:10623"/>
        <dbReference type="ChEBI" id="CHEBI:15377"/>
        <dbReference type="ChEBI" id="CHEBI:15378"/>
        <dbReference type="ChEBI" id="CHEBI:57618"/>
        <dbReference type="ChEBI" id="CHEBI:58210"/>
        <dbReference type="ChEBI" id="CHEBI:58483"/>
        <dbReference type="ChEBI" id="CHEBI:128753"/>
        <dbReference type="EC" id="1.17.7.3"/>
    </reaction>
</comment>
<feature type="domain" description="IspG C-terminal" evidence="9">
    <location>
        <begin position="294"/>
        <end position="394"/>
    </location>
</feature>
<evidence type="ECO:0000256" key="4">
    <source>
        <dbReference type="ARBA" id="ARBA00023004"/>
    </source>
</evidence>
<comment type="caution">
    <text evidence="10">The sequence shown here is derived from an EMBL/GenBank/DDBJ whole genome shotgun (WGS) entry which is preliminary data.</text>
</comment>
<dbReference type="AlphaFoldDB" id="A0A7X1TQH9"/>
<feature type="domain" description="IspG TIM-barrel" evidence="8">
    <location>
        <begin position="11"/>
        <end position="278"/>
    </location>
</feature>
<dbReference type="GO" id="GO:0005506">
    <property type="term" value="F:iron ion binding"/>
    <property type="evidence" value="ECO:0007669"/>
    <property type="project" value="InterPro"/>
</dbReference>
<dbReference type="GO" id="GO:0141197">
    <property type="term" value="F:4-hydroxy-3-methylbut-2-enyl-diphosphate synthase activity (flavodoxin)"/>
    <property type="evidence" value="ECO:0007669"/>
    <property type="project" value="UniProtKB-EC"/>
</dbReference>
<evidence type="ECO:0000256" key="5">
    <source>
        <dbReference type="ARBA" id="ARBA00023014"/>
    </source>
</evidence>
<dbReference type="SUPFAM" id="SSF51717">
    <property type="entry name" value="Dihydropteroate synthetase-like"/>
    <property type="match status" value="1"/>
</dbReference>
<keyword evidence="4 7" id="KW-0408">Iron</keyword>
<dbReference type="GO" id="GO:0046429">
    <property type="term" value="F:4-hydroxy-3-methylbut-2-en-1-yl diphosphate synthase activity (ferredoxin)"/>
    <property type="evidence" value="ECO:0007669"/>
    <property type="project" value="UniProtKB-UniRule"/>
</dbReference>
<evidence type="ECO:0000256" key="1">
    <source>
        <dbReference type="ARBA" id="ARBA00022485"/>
    </source>
</evidence>
<evidence type="ECO:0000256" key="7">
    <source>
        <dbReference type="HAMAP-Rule" id="MF_00159"/>
    </source>
</evidence>
<comment type="pathway">
    <text evidence="7">Isoprenoid biosynthesis; isopentenyl diphosphate biosynthesis via DXP pathway; isopentenyl diphosphate from 1-deoxy-D-xylulose 5-phosphate: step 5/6.</text>
</comment>
<dbReference type="RefSeq" id="WP_152869041.1">
    <property type="nucleotide sequence ID" value="NZ_WBSL01000001.1"/>
</dbReference>
<feature type="binding site" evidence="7">
    <location>
        <position position="297"/>
    </location>
    <ligand>
        <name>[4Fe-4S] cluster</name>
        <dbReference type="ChEBI" id="CHEBI:49883"/>
    </ligand>
</feature>
<dbReference type="Gene3D" id="3.20.20.20">
    <property type="entry name" value="Dihydropteroate synthase-like"/>
    <property type="match status" value="1"/>
</dbReference>
<dbReference type="Gene3D" id="3.30.413.10">
    <property type="entry name" value="Sulfite Reductase Hemoprotein, domain 1"/>
    <property type="match status" value="1"/>
</dbReference>
<dbReference type="EMBL" id="WBSL01000001">
    <property type="protein sequence ID" value="MPY65818.1"/>
    <property type="molecule type" value="Genomic_DNA"/>
</dbReference>
<dbReference type="GO" id="GO:0051539">
    <property type="term" value="F:4 iron, 4 sulfur cluster binding"/>
    <property type="evidence" value="ECO:0007669"/>
    <property type="project" value="UniProtKB-UniRule"/>
</dbReference>
<dbReference type="InterPro" id="IPR058579">
    <property type="entry name" value="IspG_C"/>
</dbReference>
<dbReference type="InterPro" id="IPR058578">
    <property type="entry name" value="IspG_TIM"/>
</dbReference>
<evidence type="ECO:0000259" key="9">
    <source>
        <dbReference type="Pfam" id="PF26540"/>
    </source>
</evidence>
<dbReference type="HAMAP" id="MF_00159">
    <property type="entry name" value="IspG"/>
    <property type="match status" value="1"/>
</dbReference>
<dbReference type="SUPFAM" id="SSF56014">
    <property type="entry name" value="Nitrite and sulphite reductase 4Fe-4S domain-like"/>
    <property type="match status" value="1"/>
</dbReference>
<accession>A0A7X1TQH9</accession>
<protein>
    <recommendedName>
        <fullName evidence="7">4-hydroxy-3-methylbut-2-en-1-yl diphosphate synthase (flavodoxin)</fullName>
        <ecNumber evidence="7">1.17.7.3</ecNumber>
    </recommendedName>
    <alternativeName>
        <fullName evidence="7">1-hydroxy-2-methyl-2-(E)-butenyl 4-diphosphate synthase</fullName>
    </alternativeName>
</protein>
<dbReference type="GO" id="GO:0016114">
    <property type="term" value="P:terpenoid biosynthetic process"/>
    <property type="evidence" value="ECO:0007669"/>
    <property type="project" value="InterPro"/>
</dbReference>
<comment type="function">
    <text evidence="7">Converts 2C-methyl-D-erythritol 2,4-cyclodiphosphate (ME-2,4cPP) into 1-hydroxy-2-methyl-2-(E)-butenyl 4-diphosphate.</text>
</comment>
<dbReference type="NCBIfam" id="NF001540">
    <property type="entry name" value="PRK00366.1"/>
    <property type="match status" value="1"/>
</dbReference>
<dbReference type="Pfam" id="PF04551">
    <property type="entry name" value="GcpE"/>
    <property type="match status" value="1"/>
</dbReference>
<dbReference type="GO" id="GO:0019288">
    <property type="term" value="P:isopentenyl diphosphate biosynthetic process, methylerythritol 4-phosphate pathway"/>
    <property type="evidence" value="ECO:0007669"/>
    <property type="project" value="UniProtKB-UniRule"/>
</dbReference>
<sequence length="409" mass="44235">MRTPRRQTVTTWVGRIPVGSAHPIVVQSMTNTDTADAEATAIQVAQLARAGSEIVRVTVNTREAAAAIPEIVARLHEVGIDVPIVGDFHYNGHILLAEFPETARLLAKYRINPGNVGAGQHHDANFATMIEVAKQYGKPVRIGVNWGSLDQQVLARLMDENAAAGNPKSTTDVTIDAMVTSALESARYAERLGLPHDKIIISVKVSAAPELWQVYRQLAPLCDYPLHLGLTEAGIGMKGMVASSVALAPLLTEGIGDTIRVSLTPEPGAPRKLEVEVAQQILQSLGLRQFLPQVTSCPGCGRTTSTFFQHLAGQIQDYIRDSMPEWKVKYPGVEEMQVAVMGCVVNGPGESKHANIGISLPGTGEDPRAPVYQDGKLLTTLKGPRIVEDFQALLDRYVEERYGQETVQG</sequence>
<proteinExistence type="inferred from homology"/>
<dbReference type="PANTHER" id="PTHR30454:SF0">
    <property type="entry name" value="4-HYDROXY-3-METHYLBUT-2-EN-1-YL DIPHOSPHATE SYNTHASE (FERREDOXIN), CHLOROPLASTIC"/>
    <property type="match status" value="1"/>
</dbReference>
<evidence type="ECO:0000313" key="11">
    <source>
        <dbReference type="Proteomes" id="UP000484842"/>
    </source>
</evidence>
<name>A0A7X1TQH9_9DEIO</name>
<dbReference type="EC" id="1.17.7.3" evidence="7"/>
<feature type="binding site" evidence="7">
    <location>
        <position position="343"/>
    </location>
    <ligand>
        <name>[4Fe-4S] cluster</name>
        <dbReference type="ChEBI" id="CHEBI:49883"/>
    </ligand>
</feature>
<dbReference type="Proteomes" id="UP000484842">
    <property type="component" value="Unassembled WGS sequence"/>
</dbReference>
<dbReference type="InterPro" id="IPR045854">
    <property type="entry name" value="NO2/SO3_Rdtase_4Fe4S_sf"/>
</dbReference>
<reference evidence="10 11" key="1">
    <citation type="submission" date="2019-10" db="EMBL/GenBank/DDBJ databases">
        <title>Deinococcus sp. isolated from soil.</title>
        <authorList>
            <person name="Li Y."/>
            <person name="Wang J."/>
        </authorList>
    </citation>
    <scope>NUCLEOTIDE SEQUENCE [LARGE SCALE GENOMIC DNA]</scope>
    <source>
        <strain evidence="10 11">SDU3-2</strain>
    </source>
</reference>
<dbReference type="NCBIfam" id="TIGR00612">
    <property type="entry name" value="ispG_gcpE"/>
    <property type="match status" value="1"/>
</dbReference>
<dbReference type="Pfam" id="PF26540">
    <property type="entry name" value="GcpE_C"/>
    <property type="match status" value="1"/>
</dbReference>
<dbReference type="PANTHER" id="PTHR30454">
    <property type="entry name" value="4-HYDROXY-3-METHYLBUT-2-EN-1-YL DIPHOSPHATE SYNTHASE"/>
    <property type="match status" value="1"/>
</dbReference>
<feature type="binding site" evidence="7">
    <location>
        <position position="300"/>
    </location>
    <ligand>
        <name>[4Fe-4S] cluster</name>
        <dbReference type="ChEBI" id="CHEBI:49883"/>
    </ligand>
</feature>
<dbReference type="PIRSF" id="PIRSF004640">
    <property type="entry name" value="IspG"/>
    <property type="match status" value="1"/>
</dbReference>
<keyword evidence="1 7" id="KW-0004">4Fe-4S</keyword>
<keyword evidence="3 7" id="KW-0560">Oxidoreductase</keyword>
<keyword evidence="2 7" id="KW-0479">Metal-binding</keyword>
<organism evidence="10 11">
    <name type="scientific">Deinococcus terrestris</name>
    <dbReference type="NCBI Taxonomy" id="2651870"/>
    <lineage>
        <taxon>Bacteria</taxon>
        <taxon>Thermotogati</taxon>
        <taxon>Deinococcota</taxon>
        <taxon>Deinococci</taxon>
        <taxon>Deinococcales</taxon>
        <taxon>Deinococcaceae</taxon>
        <taxon>Deinococcus</taxon>
    </lineage>
</organism>
<dbReference type="FunFam" id="3.30.413.10:FF:000012">
    <property type="entry name" value="4-hydroxy-3-methylbut-2-en-1-yl diphosphate synthase (flavodoxin)"/>
    <property type="match status" value="1"/>
</dbReference>
<dbReference type="InterPro" id="IPR004588">
    <property type="entry name" value="IspG_bac-typ"/>
</dbReference>
<keyword evidence="5 7" id="KW-0411">Iron-sulfur</keyword>
<comment type="similarity">
    <text evidence="7">Belongs to the IspG family.</text>
</comment>
<evidence type="ECO:0000256" key="2">
    <source>
        <dbReference type="ARBA" id="ARBA00022723"/>
    </source>
</evidence>
<keyword evidence="11" id="KW-1185">Reference proteome</keyword>
<comment type="cofactor">
    <cofactor evidence="7">
        <name>[4Fe-4S] cluster</name>
        <dbReference type="ChEBI" id="CHEBI:49883"/>
    </cofactor>
    <text evidence="7">Binds 1 [4Fe-4S] cluster.</text>
</comment>
<dbReference type="UniPathway" id="UPA00056">
    <property type="reaction ID" value="UER00096"/>
</dbReference>
<evidence type="ECO:0000313" key="10">
    <source>
        <dbReference type="EMBL" id="MPY65818.1"/>
    </source>
</evidence>
<evidence type="ECO:0000256" key="3">
    <source>
        <dbReference type="ARBA" id="ARBA00023002"/>
    </source>
</evidence>
<dbReference type="InterPro" id="IPR011005">
    <property type="entry name" value="Dihydropteroate_synth-like_sf"/>
</dbReference>
<keyword evidence="6 7" id="KW-0414">Isoprene biosynthesis</keyword>